<name>A0A1M7DWQ8_9RHOB</name>
<evidence type="ECO:0000256" key="7">
    <source>
        <dbReference type="ARBA" id="ARBA00030291"/>
    </source>
</evidence>
<sequence length="142" mass="16025">MNTEITSSNTPHAILYTMVRVKDLDRSLRFYCDALGMQEMRRETFADAKFTLVFVGYANSSALIELTYNWGDNSYSHGTGYGHIALEVQNIQQVCNHLSEFGIKIVRAPGPMKMAPDETAEREIIAFIEDPDGYKIELIQAP</sequence>
<evidence type="ECO:0000256" key="13">
    <source>
        <dbReference type="PIRSR" id="PIRSR604361-1"/>
    </source>
</evidence>
<feature type="binding site" evidence="14">
    <location>
        <position position="137"/>
    </location>
    <ligand>
        <name>Zn(2+)</name>
        <dbReference type="ChEBI" id="CHEBI:29105"/>
        <note>ligand shared between dimeric partners</note>
    </ligand>
</feature>
<dbReference type="EMBL" id="FRBN01000055">
    <property type="protein sequence ID" value="SHL83788.1"/>
    <property type="molecule type" value="Genomic_DNA"/>
</dbReference>
<keyword evidence="6 16" id="KW-0456">Lyase</keyword>
<dbReference type="InterPro" id="IPR004360">
    <property type="entry name" value="Glyas_Fos-R_dOase_dom"/>
</dbReference>
<evidence type="ECO:0000256" key="2">
    <source>
        <dbReference type="ARBA" id="ARBA00005008"/>
    </source>
</evidence>
<dbReference type="GO" id="GO:0004462">
    <property type="term" value="F:lactoylglutathione lyase activity"/>
    <property type="evidence" value="ECO:0007669"/>
    <property type="project" value="UniProtKB-EC"/>
</dbReference>
<keyword evidence="5 14" id="KW-0479">Metal-binding</keyword>
<dbReference type="AlphaFoldDB" id="A0A1M7DWQ8"/>
<evidence type="ECO:0000256" key="4">
    <source>
        <dbReference type="ARBA" id="ARBA00012081"/>
    </source>
</evidence>
<evidence type="ECO:0000256" key="11">
    <source>
        <dbReference type="ARBA" id="ARBA00033298"/>
    </source>
</evidence>
<comment type="pathway">
    <text evidence="2">Secondary metabolite metabolism; methylglyoxal degradation; (R)-lactate from methylglyoxal: step 1/2.</text>
</comment>
<evidence type="ECO:0000256" key="10">
    <source>
        <dbReference type="ARBA" id="ARBA00032460"/>
    </source>
</evidence>
<dbReference type="UniPathway" id="UPA00619">
    <property type="reaction ID" value="UER00675"/>
</dbReference>
<dbReference type="EC" id="4.4.1.5" evidence="4"/>
<dbReference type="Proteomes" id="UP000184191">
    <property type="component" value="Unassembled WGS sequence"/>
</dbReference>
<dbReference type="GO" id="GO:0005737">
    <property type="term" value="C:cytoplasm"/>
    <property type="evidence" value="ECO:0007669"/>
    <property type="project" value="TreeGrafter"/>
</dbReference>
<comment type="similarity">
    <text evidence="3">Belongs to the glyoxalase I family.</text>
</comment>
<evidence type="ECO:0000256" key="12">
    <source>
        <dbReference type="ARBA" id="ARBA00048273"/>
    </source>
</evidence>
<evidence type="ECO:0000256" key="3">
    <source>
        <dbReference type="ARBA" id="ARBA00010363"/>
    </source>
</evidence>
<feature type="binding site" evidence="14">
    <location>
        <position position="83"/>
    </location>
    <ligand>
        <name>Zn(2+)</name>
        <dbReference type="ChEBI" id="CHEBI:29105"/>
        <note>ligand shared between dimeric partners</note>
    </ligand>
</feature>
<dbReference type="OrthoDB" id="4725692at2"/>
<dbReference type="InterPro" id="IPR018146">
    <property type="entry name" value="Glyoxalase_1_CS"/>
</dbReference>
<comment type="catalytic activity">
    <reaction evidence="12">
        <text>(R)-S-lactoylglutathione = methylglyoxal + glutathione</text>
        <dbReference type="Rhea" id="RHEA:19069"/>
        <dbReference type="ChEBI" id="CHEBI:17158"/>
        <dbReference type="ChEBI" id="CHEBI:57474"/>
        <dbReference type="ChEBI" id="CHEBI:57925"/>
        <dbReference type="EC" id="4.4.1.5"/>
    </reaction>
</comment>
<feature type="domain" description="VOC" evidence="15">
    <location>
        <begin position="13"/>
        <end position="141"/>
    </location>
</feature>
<dbReference type="PROSITE" id="PS51819">
    <property type="entry name" value="VOC"/>
    <property type="match status" value="1"/>
</dbReference>
<feature type="binding site" evidence="14">
    <location>
        <position position="65"/>
    </location>
    <ligand>
        <name>Zn(2+)</name>
        <dbReference type="ChEBI" id="CHEBI:29105"/>
        <note>ligand shared between dimeric partners</note>
    </ligand>
</feature>
<organism evidence="16 17">
    <name type="scientific">Roseovarius marisflavi</name>
    <dbReference type="NCBI Taxonomy" id="1054996"/>
    <lineage>
        <taxon>Bacteria</taxon>
        <taxon>Pseudomonadati</taxon>
        <taxon>Pseudomonadota</taxon>
        <taxon>Alphaproteobacteria</taxon>
        <taxon>Rhodobacterales</taxon>
        <taxon>Roseobacteraceae</taxon>
        <taxon>Roseovarius</taxon>
    </lineage>
</organism>
<evidence type="ECO:0000256" key="5">
    <source>
        <dbReference type="ARBA" id="ARBA00022723"/>
    </source>
</evidence>
<keyword evidence="17" id="KW-1185">Reference proteome</keyword>
<dbReference type="Pfam" id="PF00903">
    <property type="entry name" value="Glyoxalase"/>
    <property type="match status" value="1"/>
</dbReference>
<evidence type="ECO:0000259" key="15">
    <source>
        <dbReference type="PROSITE" id="PS51819"/>
    </source>
</evidence>
<evidence type="ECO:0000313" key="16">
    <source>
        <dbReference type="EMBL" id="SHL83788.1"/>
    </source>
</evidence>
<dbReference type="SUPFAM" id="SSF54593">
    <property type="entry name" value="Glyoxalase/Bleomycin resistance protein/Dihydroxybiphenyl dioxygenase"/>
    <property type="match status" value="1"/>
</dbReference>
<dbReference type="InterPro" id="IPR037523">
    <property type="entry name" value="VOC_core"/>
</dbReference>
<evidence type="ECO:0000256" key="1">
    <source>
        <dbReference type="ARBA" id="ARBA00001967"/>
    </source>
</evidence>
<feature type="active site" description="Proton donor/acceptor" evidence="13">
    <location>
        <position position="137"/>
    </location>
</feature>
<evidence type="ECO:0000256" key="9">
    <source>
        <dbReference type="ARBA" id="ARBA00030892"/>
    </source>
</evidence>
<dbReference type="InterPro" id="IPR004361">
    <property type="entry name" value="Glyoxalase_1"/>
</dbReference>
<dbReference type="PANTHER" id="PTHR46036">
    <property type="entry name" value="LACTOYLGLUTATHIONE LYASE"/>
    <property type="match status" value="1"/>
</dbReference>
<evidence type="ECO:0000256" key="6">
    <source>
        <dbReference type="ARBA" id="ARBA00023239"/>
    </source>
</evidence>
<dbReference type="InterPro" id="IPR029068">
    <property type="entry name" value="Glyas_Bleomycin-R_OHBP_Dase"/>
</dbReference>
<evidence type="ECO:0000313" key="17">
    <source>
        <dbReference type="Proteomes" id="UP000184191"/>
    </source>
</evidence>
<dbReference type="GO" id="GO:0019243">
    <property type="term" value="P:methylglyoxal catabolic process to D-lactate via S-lactoyl-glutathione"/>
    <property type="evidence" value="ECO:0007669"/>
    <property type="project" value="TreeGrafter"/>
</dbReference>
<proteinExistence type="inferred from homology"/>
<keyword evidence="14" id="KW-0862">Zinc</keyword>
<dbReference type="PANTHER" id="PTHR46036:SF5">
    <property type="entry name" value="LACTOYLGLUTATHIONE LYASE"/>
    <property type="match status" value="1"/>
</dbReference>
<dbReference type="PROSITE" id="PS00935">
    <property type="entry name" value="GLYOXALASE_I_2"/>
    <property type="match status" value="1"/>
</dbReference>
<evidence type="ECO:0000256" key="8">
    <source>
        <dbReference type="ARBA" id="ARBA00030537"/>
    </source>
</evidence>
<evidence type="ECO:0000256" key="14">
    <source>
        <dbReference type="PIRSR" id="PIRSR604361-3"/>
    </source>
</evidence>
<comment type="cofactor">
    <cofactor evidence="14">
        <name>Zn(2+)</name>
        <dbReference type="ChEBI" id="CHEBI:29105"/>
    </cofactor>
    <text evidence="14">Binds 1 zinc ion per subunit. In the homodimer, two zinc ions are bound between subunits.</text>
</comment>
<comment type="cofactor">
    <cofactor evidence="1">
        <name>Ni(2+)</name>
        <dbReference type="ChEBI" id="CHEBI:49786"/>
    </cofactor>
</comment>
<dbReference type="RefSeq" id="WP_073201079.1">
    <property type="nucleotide sequence ID" value="NZ_FRBN01000055.1"/>
</dbReference>
<dbReference type="GO" id="GO:0046872">
    <property type="term" value="F:metal ion binding"/>
    <property type="evidence" value="ECO:0007669"/>
    <property type="project" value="UniProtKB-KW"/>
</dbReference>
<protein>
    <recommendedName>
        <fullName evidence="4">lactoylglutathione lyase</fullName>
        <ecNumber evidence="4">4.4.1.5</ecNumber>
    </recommendedName>
    <alternativeName>
        <fullName evidence="9">Aldoketomutase</fullName>
    </alternativeName>
    <alternativeName>
        <fullName evidence="8">Glyoxalase I</fullName>
    </alternativeName>
    <alternativeName>
        <fullName evidence="7">Ketone-aldehyde mutase</fullName>
    </alternativeName>
    <alternativeName>
        <fullName evidence="10">Methylglyoxalase</fullName>
    </alternativeName>
    <alternativeName>
        <fullName evidence="11">S-D-lactoylglutathione methylglyoxal lyase</fullName>
    </alternativeName>
</protein>
<dbReference type="STRING" id="1054996.SAMN05444414_1552"/>
<reference evidence="17" key="1">
    <citation type="submission" date="2016-11" db="EMBL/GenBank/DDBJ databases">
        <authorList>
            <person name="Varghese N."/>
            <person name="Submissions S."/>
        </authorList>
    </citation>
    <scope>NUCLEOTIDE SEQUENCE [LARGE SCALE GENOMIC DNA]</scope>
    <source>
        <strain evidence="17">DSM 29327</strain>
    </source>
</reference>
<gene>
    <name evidence="16" type="ORF">SAMN05444414_1552</name>
</gene>
<dbReference type="Gene3D" id="3.10.180.10">
    <property type="entry name" value="2,3-Dihydroxybiphenyl 1,2-Dioxygenase, domain 1"/>
    <property type="match status" value="1"/>
</dbReference>
<dbReference type="NCBIfam" id="TIGR00068">
    <property type="entry name" value="glyox_I"/>
    <property type="match status" value="1"/>
</dbReference>
<accession>A0A1M7DWQ8</accession>